<sequence>MALSDLLQQACFQAKKLKSTELPSDYPAWVIFFSVSDGKSRAHTHISSGTSFDLAWLAGARALQEWRKKQDSEPQWLRIDIVDSVEKLSWQSLNEKFMVTKRNYFRFGLAFDPQFSCAMLEQEITGNALLYDGDNGVVGAE</sequence>
<name>A0A7H4P6S3_9ENTR</name>
<dbReference type="GO" id="GO:0016740">
    <property type="term" value="F:transferase activity"/>
    <property type="evidence" value="ECO:0007669"/>
    <property type="project" value="UniProtKB-KW"/>
</dbReference>
<comment type="caution">
    <text evidence="1">The sequence shown here is derived from an EMBL/GenBank/DDBJ whole genome shotgun (WGS) entry which is preliminary data.</text>
</comment>
<reference evidence="1 2" key="1">
    <citation type="submission" date="2018-06" db="EMBL/GenBank/DDBJ databases">
        <authorList>
            <consortium name="Pathogen Informatics"/>
            <person name="Doyle S."/>
        </authorList>
    </citation>
    <scope>NUCLEOTIDE SEQUENCE [LARGE SCALE GENOMIC DNA]</scope>
    <source>
        <strain evidence="1 2">NCTC9149</strain>
    </source>
</reference>
<gene>
    <name evidence="1" type="ORF">NCTC9149_04585</name>
</gene>
<proteinExistence type="predicted"/>
<evidence type="ECO:0000313" key="2">
    <source>
        <dbReference type="Proteomes" id="UP000254571"/>
    </source>
</evidence>
<dbReference type="Proteomes" id="UP000254571">
    <property type="component" value="Unassembled WGS sequence"/>
</dbReference>
<keyword evidence="1" id="KW-0808">Transferase</keyword>
<accession>A0A7H4P6S3</accession>
<evidence type="ECO:0000313" key="1">
    <source>
        <dbReference type="EMBL" id="STW08138.1"/>
    </source>
</evidence>
<dbReference type="EMBL" id="UGMX01000002">
    <property type="protein sequence ID" value="STW08138.1"/>
    <property type="molecule type" value="Genomic_DNA"/>
</dbReference>
<organism evidence="1 2">
    <name type="scientific">Klebsiella grimontii</name>
    <dbReference type="NCBI Taxonomy" id="2058152"/>
    <lineage>
        <taxon>Bacteria</taxon>
        <taxon>Pseudomonadati</taxon>
        <taxon>Pseudomonadota</taxon>
        <taxon>Gammaproteobacteria</taxon>
        <taxon>Enterobacterales</taxon>
        <taxon>Enterobacteriaceae</taxon>
        <taxon>Klebsiella/Raoultella group</taxon>
        <taxon>Klebsiella</taxon>
    </lineage>
</organism>
<protein>
    <submittedName>
        <fullName evidence="1">Putative glycosyl transferase, group I</fullName>
    </submittedName>
</protein>
<dbReference type="AlphaFoldDB" id="A0A7H4P6S3"/>